<dbReference type="SUPFAM" id="SSF103088">
    <property type="entry name" value="OmpA-like"/>
    <property type="match status" value="1"/>
</dbReference>
<dbReference type="SUPFAM" id="SSF103647">
    <property type="entry name" value="TSP type-3 repeat"/>
    <property type="match status" value="1"/>
</dbReference>
<dbReference type="InterPro" id="IPR028974">
    <property type="entry name" value="TSP_type-3_rpt"/>
</dbReference>
<dbReference type="InterPro" id="IPR036737">
    <property type="entry name" value="OmpA-like_sf"/>
</dbReference>
<feature type="region of interest" description="Disordered" evidence="1">
    <location>
        <begin position="537"/>
        <end position="558"/>
    </location>
</feature>
<dbReference type="Gene3D" id="4.10.1080.10">
    <property type="entry name" value="TSP type-3 repeat"/>
    <property type="match status" value="1"/>
</dbReference>
<gene>
    <name evidence="3" type="ORF">F0919_06140</name>
</gene>
<protein>
    <submittedName>
        <fullName evidence="3">OmpA family protein</fullName>
    </submittedName>
</protein>
<dbReference type="Proteomes" id="UP000323632">
    <property type="component" value="Unassembled WGS sequence"/>
</dbReference>
<dbReference type="AlphaFoldDB" id="A0A5M6CS82"/>
<feature type="signal peptide" evidence="2">
    <location>
        <begin position="1"/>
        <end position="23"/>
    </location>
</feature>
<dbReference type="EMBL" id="VWSH01000001">
    <property type="protein sequence ID" value="KAA5537250.1"/>
    <property type="molecule type" value="Genomic_DNA"/>
</dbReference>
<dbReference type="RefSeq" id="WP_150031825.1">
    <property type="nucleotide sequence ID" value="NZ_VWSH01000001.1"/>
</dbReference>
<dbReference type="Gene3D" id="3.30.1330.60">
    <property type="entry name" value="OmpA-like domain"/>
    <property type="match status" value="1"/>
</dbReference>
<organism evidence="3 4">
    <name type="scientific">Taibaiella lutea</name>
    <dbReference type="NCBI Taxonomy" id="2608001"/>
    <lineage>
        <taxon>Bacteria</taxon>
        <taxon>Pseudomonadati</taxon>
        <taxon>Bacteroidota</taxon>
        <taxon>Chitinophagia</taxon>
        <taxon>Chitinophagales</taxon>
        <taxon>Chitinophagaceae</taxon>
        <taxon>Taibaiella</taxon>
    </lineage>
</organism>
<reference evidence="3 4" key="1">
    <citation type="submission" date="2019-09" db="EMBL/GenBank/DDBJ databases">
        <title>Genome sequence and assembly of Taibaiella sp.</title>
        <authorList>
            <person name="Chhetri G."/>
        </authorList>
    </citation>
    <scope>NUCLEOTIDE SEQUENCE [LARGE SCALE GENOMIC DNA]</scope>
    <source>
        <strain evidence="3 4">KVB11</strain>
    </source>
</reference>
<feature type="chain" id="PRO_5024443601" evidence="2">
    <location>
        <begin position="24"/>
        <end position="558"/>
    </location>
</feature>
<name>A0A5M6CS82_9BACT</name>
<sequence>MVNKKYILLAGVCSALALQPAFAQESNQASWSGRDMTYRGQSYDALDTTYIPSSRMEQQRQYLNHQYAFPAKPRNMWELGINTGVVNIFGDVTSKGPWNAPKFMNAMGFGASLRKALGYAVSVRLNYNFQNASGFDTRARLASVEAPWNNGSYAGNIYSNYKYTGHELSLQFVGAINNINFHKSKNSASLYGFAGAGLMVWNTKISTMDANGANYNFGSLDAMTNADRKSEYKSWLKDADNYNYQVPNGNGTNSGMTWGDNAISPVLVGGIGVQFKLGNRVSLQIEDKITWSGIDKLDGVQRDPGGMALSQDKDVLNYASVGLAFNLGNKKRSVLPLWWVNPMDHVYSELADPRHMRLPDPVLPDSDGDGVTDQFDKCPDTPAGVAVDAHGCPLDTDGDGVPDYKDKQLITPTECQPVDADGVGKCPDPECCKHIGMGGGCNVGAGSICFKANSAKLSSDANNQLANLAAQMKTNPTCKVVVLGNAGDSKVQQQRSWDRVNAVINYMSETQQISRDMFIFQYQGGTGDANCVMFRTAMPGEEGPSNLPPPHPQLGTKN</sequence>
<dbReference type="GO" id="GO:0005509">
    <property type="term" value="F:calcium ion binding"/>
    <property type="evidence" value="ECO:0007669"/>
    <property type="project" value="InterPro"/>
</dbReference>
<proteinExistence type="predicted"/>
<keyword evidence="2" id="KW-0732">Signal</keyword>
<evidence type="ECO:0000256" key="2">
    <source>
        <dbReference type="SAM" id="SignalP"/>
    </source>
</evidence>
<evidence type="ECO:0000256" key="1">
    <source>
        <dbReference type="SAM" id="MobiDB-lite"/>
    </source>
</evidence>
<evidence type="ECO:0000313" key="4">
    <source>
        <dbReference type="Proteomes" id="UP000323632"/>
    </source>
</evidence>
<comment type="caution">
    <text evidence="3">The sequence shown here is derived from an EMBL/GenBank/DDBJ whole genome shotgun (WGS) entry which is preliminary data.</text>
</comment>
<accession>A0A5M6CS82</accession>
<keyword evidence="4" id="KW-1185">Reference proteome</keyword>
<evidence type="ECO:0000313" key="3">
    <source>
        <dbReference type="EMBL" id="KAA5537250.1"/>
    </source>
</evidence>